<feature type="signal peptide" evidence="2">
    <location>
        <begin position="1"/>
        <end position="23"/>
    </location>
</feature>
<dbReference type="Proteomes" id="UP000046393">
    <property type="component" value="Unplaced"/>
</dbReference>
<accession>A0A0N5AMH4</accession>
<protein>
    <submittedName>
        <fullName evidence="4">Secreted protein</fullName>
    </submittedName>
</protein>
<evidence type="ECO:0000313" key="4">
    <source>
        <dbReference type="WBParaSite" id="SMUV_0000578201-mRNA-1"/>
    </source>
</evidence>
<feature type="chain" id="PRO_5005893250" evidence="2">
    <location>
        <begin position="24"/>
        <end position="124"/>
    </location>
</feature>
<feature type="compositionally biased region" description="Low complexity" evidence="1">
    <location>
        <begin position="34"/>
        <end position="43"/>
    </location>
</feature>
<keyword evidence="3" id="KW-1185">Reference proteome</keyword>
<proteinExistence type="predicted"/>
<name>A0A0N5AMH4_9BILA</name>
<dbReference type="AlphaFoldDB" id="A0A0N5AMH4"/>
<reference evidence="4" key="1">
    <citation type="submission" date="2017-02" db="UniProtKB">
        <authorList>
            <consortium name="WormBaseParasite"/>
        </authorList>
    </citation>
    <scope>IDENTIFICATION</scope>
</reference>
<feature type="region of interest" description="Disordered" evidence="1">
    <location>
        <begin position="23"/>
        <end position="45"/>
    </location>
</feature>
<organism evidence="3 4">
    <name type="scientific">Syphacia muris</name>
    <dbReference type="NCBI Taxonomy" id="451379"/>
    <lineage>
        <taxon>Eukaryota</taxon>
        <taxon>Metazoa</taxon>
        <taxon>Ecdysozoa</taxon>
        <taxon>Nematoda</taxon>
        <taxon>Chromadorea</taxon>
        <taxon>Rhabditida</taxon>
        <taxon>Spirurina</taxon>
        <taxon>Oxyuridomorpha</taxon>
        <taxon>Oxyuroidea</taxon>
        <taxon>Oxyuridae</taxon>
        <taxon>Syphacia</taxon>
    </lineage>
</organism>
<dbReference type="WBParaSite" id="SMUV_0000578201-mRNA-1">
    <property type="protein sequence ID" value="SMUV_0000578201-mRNA-1"/>
    <property type="gene ID" value="SMUV_0000578201"/>
</dbReference>
<evidence type="ECO:0000256" key="2">
    <source>
        <dbReference type="SAM" id="SignalP"/>
    </source>
</evidence>
<evidence type="ECO:0000256" key="1">
    <source>
        <dbReference type="SAM" id="MobiDB-lite"/>
    </source>
</evidence>
<sequence length="124" mass="12970">MTEKKSSNIFVFLLWPTTAPTTALPTAPAPTTAPPSSSSSSLSSDEKAECVRPAATAAAQCRCMRVGWQAPHLSLLSVSTAFIGVCPYVCASACQQQPLQQLTSARAICVPAVFLCSNQLVILA</sequence>
<keyword evidence="2" id="KW-0732">Signal</keyword>
<evidence type="ECO:0000313" key="3">
    <source>
        <dbReference type="Proteomes" id="UP000046393"/>
    </source>
</evidence>